<sequence>MSAKKSSIDRAHVTRPHCARVRCSDSHSPNYYIFELERWNGYVATCRSNRVWNSKCEDKLRYEQLQQRRLPQG</sequence>
<organism evidence="1 2">
    <name type="scientific">Ancylostoma caninum</name>
    <name type="common">Dog hookworm</name>
    <dbReference type="NCBI Taxonomy" id="29170"/>
    <lineage>
        <taxon>Eukaryota</taxon>
        <taxon>Metazoa</taxon>
        <taxon>Ecdysozoa</taxon>
        <taxon>Nematoda</taxon>
        <taxon>Chromadorea</taxon>
        <taxon>Rhabditida</taxon>
        <taxon>Rhabditina</taxon>
        <taxon>Rhabditomorpha</taxon>
        <taxon>Strongyloidea</taxon>
        <taxon>Ancylostomatidae</taxon>
        <taxon>Ancylostomatinae</taxon>
        <taxon>Ancylostoma</taxon>
    </lineage>
</organism>
<evidence type="ECO:0000313" key="1">
    <source>
        <dbReference type="EMBL" id="RCN34929.1"/>
    </source>
</evidence>
<comment type="caution">
    <text evidence="1">The sequence shown here is derived from an EMBL/GenBank/DDBJ whole genome shotgun (WGS) entry which is preliminary data.</text>
</comment>
<accession>A0A368FVC3</accession>
<reference evidence="1 2" key="1">
    <citation type="submission" date="2014-10" db="EMBL/GenBank/DDBJ databases">
        <title>Draft genome of the hookworm Ancylostoma caninum.</title>
        <authorList>
            <person name="Mitreva M."/>
        </authorList>
    </citation>
    <scope>NUCLEOTIDE SEQUENCE [LARGE SCALE GENOMIC DNA]</scope>
    <source>
        <strain evidence="1 2">Baltimore</strain>
    </source>
</reference>
<evidence type="ECO:0000313" key="2">
    <source>
        <dbReference type="Proteomes" id="UP000252519"/>
    </source>
</evidence>
<keyword evidence="2" id="KW-1185">Reference proteome</keyword>
<proteinExistence type="predicted"/>
<dbReference type="EMBL" id="JOJR01000723">
    <property type="protein sequence ID" value="RCN34929.1"/>
    <property type="molecule type" value="Genomic_DNA"/>
</dbReference>
<gene>
    <name evidence="1" type="ORF">ANCCAN_19229</name>
</gene>
<protein>
    <submittedName>
        <fullName evidence="1">Uncharacterized protein</fullName>
    </submittedName>
</protein>
<dbReference type="AlphaFoldDB" id="A0A368FVC3"/>
<name>A0A368FVC3_ANCCA</name>
<dbReference type="Proteomes" id="UP000252519">
    <property type="component" value="Unassembled WGS sequence"/>
</dbReference>